<dbReference type="KEGG" id="mff:MFFC18_14900"/>
<protein>
    <submittedName>
        <fullName evidence="2">Uncharacterized protein</fullName>
    </submittedName>
</protein>
<organism evidence="2 3">
    <name type="scientific">Mariniblastus fucicola</name>
    <dbReference type="NCBI Taxonomy" id="980251"/>
    <lineage>
        <taxon>Bacteria</taxon>
        <taxon>Pseudomonadati</taxon>
        <taxon>Planctomycetota</taxon>
        <taxon>Planctomycetia</taxon>
        <taxon>Pirellulales</taxon>
        <taxon>Pirellulaceae</taxon>
        <taxon>Mariniblastus</taxon>
    </lineage>
</organism>
<name>A0A5B9P9K6_9BACT</name>
<sequence length="71" mass="7806">MLINNEIARLKNNPHRSQPKSTRATIPRGNSLDPSDWDVVQVVLQDHNSAGGQWRVTPGEAFGVSTANARQ</sequence>
<dbReference type="STRING" id="980251.GCA_001642875_00463"/>
<accession>A0A5B9P9K6</accession>
<reference evidence="2 3" key="1">
    <citation type="submission" date="2019-08" db="EMBL/GenBank/DDBJ databases">
        <title>Deep-cultivation of Planctomycetes and their phenomic and genomic characterization uncovers novel biology.</title>
        <authorList>
            <person name="Wiegand S."/>
            <person name="Jogler M."/>
            <person name="Boedeker C."/>
            <person name="Pinto D."/>
            <person name="Vollmers J."/>
            <person name="Rivas-Marin E."/>
            <person name="Kohn T."/>
            <person name="Peeters S.H."/>
            <person name="Heuer A."/>
            <person name="Rast P."/>
            <person name="Oberbeckmann S."/>
            <person name="Bunk B."/>
            <person name="Jeske O."/>
            <person name="Meyerdierks A."/>
            <person name="Storesund J.E."/>
            <person name="Kallscheuer N."/>
            <person name="Luecker S."/>
            <person name="Lage O.M."/>
            <person name="Pohl T."/>
            <person name="Merkel B.J."/>
            <person name="Hornburger P."/>
            <person name="Mueller R.-W."/>
            <person name="Bruemmer F."/>
            <person name="Labrenz M."/>
            <person name="Spormann A.M."/>
            <person name="Op den Camp H."/>
            <person name="Overmann J."/>
            <person name="Amann R."/>
            <person name="Jetten M.S.M."/>
            <person name="Mascher T."/>
            <person name="Medema M.H."/>
            <person name="Devos D.P."/>
            <person name="Kaster A.-K."/>
            <person name="Ovreas L."/>
            <person name="Rohde M."/>
            <person name="Galperin M.Y."/>
            <person name="Jogler C."/>
        </authorList>
    </citation>
    <scope>NUCLEOTIDE SEQUENCE [LARGE SCALE GENOMIC DNA]</scope>
    <source>
        <strain evidence="2 3">FC18</strain>
    </source>
</reference>
<evidence type="ECO:0000256" key="1">
    <source>
        <dbReference type="SAM" id="MobiDB-lite"/>
    </source>
</evidence>
<dbReference type="EMBL" id="CP042912">
    <property type="protein sequence ID" value="QEG21632.1"/>
    <property type="molecule type" value="Genomic_DNA"/>
</dbReference>
<dbReference type="AlphaFoldDB" id="A0A5B9P9K6"/>
<proteinExistence type="predicted"/>
<feature type="region of interest" description="Disordered" evidence="1">
    <location>
        <begin position="1"/>
        <end position="32"/>
    </location>
</feature>
<keyword evidence="3" id="KW-1185">Reference proteome</keyword>
<gene>
    <name evidence="2" type="ORF">MFFC18_14900</name>
</gene>
<dbReference type="Proteomes" id="UP000322214">
    <property type="component" value="Chromosome"/>
</dbReference>
<evidence type="ECO:0000313" key="3">
    <source>
        <dbReference type="Proteomes" id="UP000322214"/>
    </source>
</evidence>
<evidence type="ECO:0000313" key="2">
    <source>
        <dbReference type="EMBL" id="QEG21632.1"/>
    </source>
</evidence>